<dbReference type="AlphaFoldDB" id="A0A849L0U5"/>
<comment type="caution">
    <text evidence="9">The sequence shown here is derived from an EMBL/GenBank/DDBJ whole genome shotgun (WGS) entry which is preliminary data.</text>
</comment>
<evidence type="ECO:0000259" key="8">
    <source>
        <dbReference type="Pfam" id="PF03328"/>
    </source>
</evidence>
<proteinExistence type="inferred from homology"/>
<dbReference type="InterPro" id="IPR050251">
    <property type="entry name" value="HpcH-HpaI_aldolase"/>
</dbReference>
<feature type="domain" description="HpcH/HpaI aldolase/citrate lyase" evidence="8">
    <location>
        <begin position="18"/>
        <end position="242"/>
    </location>
</feature>
<comment type="cofactor">
    <cofactor evidence="1">
        <name>a divalent metal cation</name>
        <dbReference type="ChEBI" id="CHEBI:60240"/>
    </cofactor>
</comment>
<dbReference type="SUPFAM" id="SSF51621">
    <property type="entry name" value="Phosphoenolpyruvate/pyruvate domain"/>
    <property type="match status" value="1"/>
</dbReference>
<keyword evidence="3" id="KW-0479">Metal-binding</keyword>
<dbReference type="Gene3D" id="3.20.20.60">
    <property type="entry name" value="Phosphoenolpyruvate-binding domains"/>
    <property type="match status" value="1"/>
</dbReference>
<keyword evidence="10" id="KW-1185">Reference proteome</keyword>
<comment type="similarity">
    <text evidence="2">Belongs to the HpcH/HpaI aldolase family.</text>
</comment>
<organism evidence="9 10">
    <name type="scientific">Halovulum dunhuangense</name>
    <dbReference type="NCBI Taxonomy" id="1505036"/>
    <lineage>
        <taxon>Bacteria</taxon>
        <taxon>Pseudomonadati</taxon>
        <taxon>Pseudomonadota</taxon>
        <taxon>Alphaproteobacteria</taxon>
        <taxon>Rhodobacterales</taxon>
        <taxon>Paracoccaceae</taxon>
        <taxon>Halovulum</taxon>
    </lineage>
</organism>
<dbReference type="InterPro" id="IPR015813">
    <property type="entry name" value="Pyrv/PenolPyrv_kinase-like_dom"/>
</dbReference>
<keyword evidence="4" id="KW-0456">Lyase</keyword>
<dbReference type="Proteomes" id="UP000572377">
    <property type="component" value="Unassembled WGS sequence"/>
</dbReference>
<evidence type="ECO:0000313" key="10">
    <source>
        <dbReference type="Proteomes" id="UP000572377"/>
    </source>
</evidence>
<sequence>MNLPENRFKARLRAGIQQIGVWNGIPGPHVAEMLAASGFDWIVVDTEHAPAELSDALPALQAIAAYPESAALVRPAWNDPVLIKRALDLGAQTLMVPMVQSPAEAEAAARAMRYPPRGIRGVAGLHRASRYGMVADYITRAEEQLCLIVQIETPEALDRLEEIAAVDGVDGVFFGPADLSANMGHPGNQFHPEVVAAIEGGIARLSAMGVPAGILTLDEAFARRCMELGTLFTAVGVDFGLLTGAAHAAVTRFGPDRHVP</sequence>
<reference evidence="9 10" key="1">
    <citation type="submission" date="2020-05" db="EMBL/GenBank/DDBJ databases">
        <title>Gimesia benthica sp. nov., a novel planctomycete isolated from a deep-sea water sample of the Northwest Indian Ocean.</title>
        <authorList>
            <person name="Wang J."/>
            <person name="Ruan C."/>
            <person name="Song L."/>
            <person name="Zhu Y."/>
            <person name="Li A."/>
            <person name="Zheng X."/>
            <person name="Wang L."/>
            <person name="Lu Z."/>
            <person name="Huang Y."/>
            <person name="Du W."/>
            <person name="Zhou Y."/>
            <person name="Huang L."/>
            <person name="Dai X."/>
        </authorList>
    </citation>
    <scope>NUCLEOTIDE SEQUENCE [LARGE SCALE GENOMIC DNA]</scope>
    <source>
        <strain evidence="9 10">YYQ-30</strain>
    </source>
</reference>
<dbReference type="GO" id="GO:0005737">
    <property type="term" value="C:cytoplasm"/>
    <property type="evidence" value="ECO:0007669"/>
    <property type="project" value="UniProtKB-ARBA"/>
</dbReference>
<evidence type="ECO:0000256" key="3">
    <source>
        <dbReference type="ARBA" id="ARBA00022723"/>
    </source>
</evidence>
<protein>
    <recommendedName>
        <fullName evidence="7">Hydroxypyruvate/pyruvate aldolase</fullName>
    </recommendedName>
</protein>
<evidence type="ECO:0000256" key="5">
    <source>
        <dbReference type="ARBA" id="ARBA00023317"/>
    </source>
</evidence>
<dbReference type="GO" id="GO:0046872">
    <property type="term" value="F:metal ion binding"/>
    <property type="evidence" value="ECO:0007669"/>
    <property type="project" value="UniProtKB-KW"/>
</dbReference>
<comment type="catalytic activity">
    <reaction evidence="6">
        <text>D-glyceraldehyde + pyruvate = 2-dehydro-3-deoxy-L-galactonate</text>
        <dbReference type="Rhea" id="RHEA:80055"/>
        <dbReference type="ChEBI" id="CHEBI:15361"/>
        <dbReference type="ChEBI" id="CHEBI:17378"/>
        <dbReference type="ChEBI" id="CHEBI:75545"/>
    </reaction>
</comment>
<accession>A0A849L0U5</accession>
<evidence type="ECO:0000256" key="4">
    <source>
        <dbReference type="ARBA" id="ARBA00023239"/>
    </source>
</evidence>
<name>A0A849L0U5_9RHOB</name>
<evidence type="ECO:0000256" key="6">
    <source>
        <dbReference type="ARBA" id="ARBA00045074"/>
    </source>
</evidence>
<evidence type="ECO:0000313" key="9">
    <source>
        <dbReference type="EMBL" id="NNU79865.1"/>
    </source>
</evidence>
<dbReference type="PANTHER" id="PTHR30502">
    <property type="entry name" value="2-KETO-3-DEOXY-L-RHAMNONATE ALDOLASE"/>
    <property type="match status" value="1"/>
</dbReference>
<evidence type="ECO:0000256" key="7">
    <source>
        <dbReference type="ARBA" id="ARBA00068169"/>
    </source>
</evidence>
<evidence type="ECO:0000256" key="1">
    <source>
        <dbReference type="ARBA" id="ARBA00001968"/>
    </source>
</evidence>
<keyword evidence="5" id="KW-0670">Pyruvate</keyword>
<gene>
    <name evidence="9" type="ORF">HMH01_05355</name>
</gene>
<dbReference type="FunFam" id="3.20.20.60:FF:000004">
    <property type="entry name" value="5-keto-4-deoxy-D-glucarate aldolase"/>
    <property type="match status" value="1"/>
</dbReference>
<dbReference type="PANTHER" id="PTHR30502:SF0">
    <property type="entry name" value="PHOSPHOENOLPYRUVATE CARBOXYLASE FAMILY PROTEIN"/>
    <property type="match status" value="1"/>
</dbReference>
<dbReference type="InterPro" id="IPR040442">
    <property type="entry name" value="Pyrv_kinase-like_dom_sf"/>
</dbReference>
<dbReference type="GO" id="GO:0016832">
    <property type="term" value="F:aldehyde-lyase activity"/>
    <property type="evidence" value="ECO:0007669"/>
    <property type="project" value="UniProtKB-ARBA"/>
</dbReference>
<dbReference type="Pfam" id="PF03328">
    <property type="entry name" value="HpcH_HpaI"/>
    <property type="match status" value="1"/>
</dbReference>
<evidence type="ECO:0000256" key="2">
    <source>
        <dbReference type="ARBA" id="ARBA00005568"/>
    </source>
</evidence>
<dbReference type="RefSeq" id="WP_171323191.1">
    <property type="nucleotide sequence ID" value="NZ_JABFBC010000001.1"/>
</dbReference>
<dbReference type="EMBL" id="JABFBC010000001">
    <property type="protein sequence ID" value="NNU79865.1"/>
    <property type="molecule type" value="Genomic_DNA"/>
</dbReference>
<dbReference type="InterPro" id="IPR005000">
    <property type="entry name" value="Aldolase/citrate-lyase_domain"/>
</dbReference>